<dbReference type="InterPro" id="IPR003615">
    <property type="entry name" value="HNH_nuc"/>
</dbReference>
<dbReference type="GO" id="GO:0004519">
    <property type="term" value="F:endonuclease activity"/>
    <property type="evidence" value="ECO:0007669"/>
    <property type="project" value="UniProtKB-KW"/>
</dbReference>
<sequence length="123" mass="13735">MKRRNWTKAQRARLYEAHAGVCHICGEPIDLDTDRMEVEHVVPLALGGADEWSNVRPAHASCHAAKTRADVTHIAKAKRVNLKHTGQFRPPRRIVPGSRTSRFKKCLNGTVLIRQKGAPNARA</sequence>
<accession>A0A1N7QBS2</accession>
<keyword evidence="3" id="KW-1185">Reference proteome</keyword>
<dbReference type="AlphaFoldDB" id="A0A1N7QBS2"/>
<dbReference type="OrthoDB" id="7993590at2"/>
<dbReference type="CDD" id="cd00085">
    <property type="entry name" value="HNHc"/>
    <property type="match status" value="1"/>
</dbReference>
<keyword evidence="2" id="KW-0255">Endonuclease</keyword>
<gene>
    <name evidence="2" type="ORF">SAMN05421774_10892</name>
</gene>
<dbReference type="GO" id="GO:0008270">
    <property type="term" value="F:zinc ion binding"/>
    <property type="evidence" value="ECO:0007669"/>
    <property type="project" value="InterPro"/>
</dbReference>
<dbReference type="STRING" id="1086013.SAMN05421774_10892"/>
<dbReference type="SMART" id="SM00507">
    <property type="entry name" value="HNHc"/>
    <property type="match status" value="1"/>
</dbReference>
<keyword evidence="2" id="KW-0540">Nuclease</keyword>
<dbReference type="Gene3D" id="1.10.30.50">
    <property type="match status" value="1"/>
</dbReference>
<dbReference type="Proteomes" id="UP000186141">
    <property type="component" value="Unassembled WGS sequence"/>
</dbReference>
<evidence type="ECO:0000259" key="1">
    <source>
        <dbReference type="SMART" id="SM00507"/>
    </source>
</evidence>
<protein>
    <submittedName>
        <fullName evidence="2">HNH endonuclease</fullName>
    </submittedName>
</protein>
<dbReference type="GO" id="GO:0003676">
    <property type="term" value="F:nucleic acid binding"/>
    <property type="evidence" value="ECO:0007669"/>
    <property type="project" value="InterPro"/>
</dbReference>
<keyword evidence="2" id="KW-0378">Hydrolase</keyword>
<name>A0A1N7QBS2_9RHOB</name>
<evidence type="ECO:0000313" key="3">
    <source>
        <dbReference type="Proteomes" id="UP000186141"/>
    </source>
</evidence>
<dbReference type="EMBL" id="FTOT01000008">
    <property type="protein sequence ID" value="SIT20226.1"/>
    <property type="molecule type" value="Genomic_DNA"/>
</dbReference>
<dbReference type="RefSeq" id="WP_076533610.1">
    <property type="nucleotide sequence ID" value="NZ_BMEH01000008.1"/>
</dbReference>
<dbReference type="Pfam" id="PF01844">
    <property type="entry name" value="HNH"/>
    <property type="match status" value="1"/>
</dbReference>
<dbReference type="InterPro" id="IPR002711">
    <property type="entry name" value="HNH"/>
</dbReference>
<evidence type="ECO:0000313" key="2">
    <source>
        <dbReference type="EMBL" id="SIT20226.1"/>
    </source>
</evidence>
<proteinExistence type="predicted"/>
<organism evidence="2 3">
    <name type="scientific">Gemmobacter megaterium</name>
    <dbReference type="NCBI Taxonomy" id="1086013"/>
    <lineage>
        <taxon>Bacteria</taxon>
        <taxon>Pseudomonadati</taxon>
        <taxon>Pseudomonadota</taxon>
        <taxon>Alphaproteobacteria</taxon>
        <taxon>Rhodobacterales</taxon>
        <taxon>Paracoccaceae</taxon>
        <taxon>Gemmobacter</taxon>
    </lineage>
</organism>
<feature type="domain" description="HNH nuclease" evidence="1">
    <location>
        <begin position="11"/>
        <end position="64"/>
    </location>
</feature>
<reference evidence="2 3" key="1">
    <citation type="submission" date="2017-01" db="EMBL/GenBank/DDBJ databases">
        <authorList>
            <person name="Mah S.A."/>
            <person name="Swanson W.J."/>
            <person name="Moy G.W."/>
            <person name="Vacquier V.D."/>
        </authorList>
    </citation>
    <scope>NUCLEOTIDE SEQUENCE [LARGE SCALE GENOMIC DNA]</scope>
    <source>
        <strain evidence="2 3">DSM 26375</strain>
    </source>
</reference>